<accession>A0ABQ9HMJ7</accession>
<gene>
    <name evidence="1" type="ORF">PR048_011755</name>
</gene>
<reference evidence="1 2" key="1">
    <citation type="submission" date="2023-02" db="EMBL/GenBank/DDBJ databases">
        <title>LHISI_Scaffold_Assembly.</title>
        <authorList>
            <person name="Stuart O.P."/>
            <person name="Cleave R."/>
            <person name="Magrath M.J.L."/>
            <person name="Mikheyev A.S."/>
        </authorList>
    </citation>
    <scope>NUCLEOTIDE SEQUENCE [LARGE SCALE GENOMIC DNA]</scope>
    <source>
        <strain evidence="1">Daus_M_001</strain>
        <tissue evidence="1">Leg muscle</tissue>
    </source>
</reference>
<comment type="caution">
    <text evidence="1">The sequence shown here is derived from an EMBL/GenBank/DDBJ whole genome shotgun (WGS) entry which is preliminary data.</text>
</comment>
<evidence type="ECO:0000313" key="2">
    <source>
        <dbReference type="Proteomes" id="UP001159363"/>
    </source>
</evidence>
<keyword evidence="2" id="KW-1185">Reference proteome</keyword>
<evidence type="ECO:0000313" key="1">
    <source>
        <dbReference type="EMBL" id="KAJ8885557.1"/>
    </source>
</evidence>
<dbReference type="EMBL" id="JARBHB010000004">
    <property type="protein sequence ID" value="KAJ8885557.1"/>
    <property type="molecule type" value="Genomic_DNA"/>
</dbReference>
<organism evidence="1 2">
    <name type="scientific">Dryococelus australis</name>
    <dbReference type="NCBI Taxonomy" id="614101"/>
    <lineage>
        <taxon>Eukaryota</taxon>
        <taxon>Metazoa</taxon>
        <taxon>Ecdysozoa</taxon>
        <taxon>Arthropoda</taxon>
        <taxon>Hexapoda</taxon>
        <taxon>Insecta</taxon>
        <taxon>Pterygota</taxon>
        <taxon>Neoptera</taxon>
        <taxon>Polyneoptera</taxon>
        <taxon>Phasmatodea</taxon>
        <taxon>Verophasmatodea</taxon>
        <taxon>Anareolatae</taxon>
        <taxon>Phasmatidae</taxon>
        <taxon>Eurycanthinae</taxon>
        <taxon>Dryococelus</taxon>
    </lineage>
</organism>
<protein>
    <submittedName>
        <fullName evidence="1">Uncharacterized protein</fullName>
    </submittedName>
</protein>
<name>A0ABQ9HMJ7_9NEOP</name>
<sequence length="106" mass="12467">MRPPKLWHFRSSETKRFSLTKSKGKVLIRGKQAYNVYFNIARIVCKPSKSIADIKSKKYTLGYQQNNNKIKDVGNLLVDHYGNNWRGMNTLSFYKDAWEEQHKISL</sequence>
<dbReference type="Proteomes" id="UP001159363">
    <property type="component" value="Chromosome X"/>
</dbReference>
<proteinExistence type="predicted"/>